<dbReference type="Proteomes" id="UP000562492">
    <property type="component" value="Unassembled WGS sequence"/>
</dbReference>
<dbReference type="EMBL" id="JACHKZ010000015">
    <property type="protein sequence ID" value="MBB6578467.1"/>
    <property type="molecule type" value="Genomic_DNA"/>
</dbReference>
<accession>A0ABR6RH37</accession>
<name>A0ABR6RH37_9BURK</name>
<dbReference type="RefSeq" id="WP_184708957.1">
    <property type="nucleotide sequence ID" value="NZ_JACHKZ010000015.1"/>
</dbReference>
<organism evidence="1 2">
    <name type="scientific">Comamonas odontotermitis</name>
    <dbReference type="NCBI Taxonomy" id="379895"/>
    <lineage>
        <taxon>Bacteria</taxon>
        <taxon>Pseudomonadati</taxon>
        <taxon>Pseudomonadota</taxon>
        <taxon>Betaproteobacteria</taxon>
        <taxon>Burkholderiales</taxon>
        <taxon>Comamonadaceae</taxon>
        <taxon>Comamonas</taxon>
    </lineage>
</organism>
<evidence type="ECO:0000313" key="2">
    <source>
        <dbReference type="Proteomes" id="UP000562492"/>
    </source>
</evidence>
<dbReference type="Pfam" id="PF09956">
    <property type="entry name" value="Phage_cement_2"/>
    <property type="match status" value="1"/>
</dbReference>
<gene>
    <name evidence="1" type="ORF">HNP33_002549</name>
</gene>
<evidence type="ECO:0000313" key="1">
    <source>
        <dbReference type="EMBL" id="MBB6578467.1"/>
    </source>
</evidence>
<proteinExistence type="predicted"/>
<protein>
    <submittedName>
        <fullName evidence="1">RecA/RadA family phage recombinase</fullName>
    </submittedName>
</protein>
<sequence>MKNFVQVGDVLDYTPSAPVAGGTAVAIGKRVGVVVKSLAANEQGALRVSGVATLPKVEGDALTQGDLVYLNAEGLITKTSTSNTPAGYAAYPADAGVATAQVQLNG</sequence>
<dbReference type="PIRSF" id="PIRSF030771">
    <property type="entry name" value="UCP030771"/>
    <property type="match status" value="1"/>
</dbReference>
<reference evidence="1 2" key="1">
    <citation type="submission" date="2020-08" db="EMBL/GenBank/DDBJ databases">
        <title>Functional genomics of gut bacteria from endangered species of beetles.</title>
        <authorList>
            <person name="Carlos-Shanley C."/>
        </authorList>
    </citation>
    <scope>NUCLEOTIDE SEQUENCE [LARGE SCALE GENOMIC DNA]</scope>
    <source>
        <strain evidence="1 2">S00124</strain>
    </source>
</reference>
<keyword evidence="2" id="KW-1185">Reference proteome</keyword>
<comment type="caution">
    <text evidence="1">The sequence shown here is derived from an EMBL/GenBank/DDBJ whole genome shotgun (WGS) entry which is preliminary data.</text>
</comment>
<dbReference type="InterPro" id="IPR011231">
    <property type="entry name" value="Phage_VT1-Sakai_H0018"/>
</dbReference>